<dbReference type="SUPFAM" id="SSF101690">
    <property type="entry name" value="PAZ domain"/>
    <property type="match status" value="1"/>
</dbReference>
<dbReference type="GO" id="GO:1990904">
    <property type="term" value="C:ribonucleoprotein complex"/>
    <property type="evidence" value="ECO:0007669"/>
    <property type="project" value="UniProtKB-KW"/>
</dbReference>
<comment type="caution">
    <text evidence="10">The sequence shown here is derived from an EMBL/GenBank/DDBJ whole genome shotgun (WGS) entry which is preliminary data.</text>
</comment>
<dbReference type="Gene3D" id="3.30.420.10">
    <property type="entry name" value="Ribonuclease H-like superfamily/Ribonuclease H"/>
    <property type="match status" value="1"/>
</dbReference>
<dbReference type="FunFam" id="2.170.260.10:FF:000008">
    <property type="entry name" value="Protein argonaute 7"/>
    <property type="match status" value="1"/>
</dbReference>
<keyword evidence="6" id="KW-0687">Ribonucleoprotein</keyword>
<feature type="domain" description="PAZ" evidence="8">
    <location>
        <begin position="489"/>
        <end position="605"/>
    </location>
</feature>
<dbReference type="CDD" id="cd02846">
    <property type="entry name" value="PAZ_argonaute_like"/>
    <property type="match status" value="1"/>
</dbReference>
<dbReference type="InterPro" id="IPR012337">
    <property type="entry name" value="RNaseH-like_sf"/>
</dbReference>
<dbReference type="STRING" id="542762.A0A4S4ECZ6"/>
<evidence type="ECO:0000313" key="10">
    <source>
        <dbReference type="EMBL" id="THG13724.1"/>
    </source>
</evidence>
<evidence type="ECO:0000256" key="2">
    <source>
        <dbReference type="ARBA" id="ARBA00022491"/>
    </source>
</evidence>
<name>A0A4S4ECZ6_CAMSN</name>
<dbReference type="Gene3D" id="3.40.50.2300">
    <property type="match status" value="1"/>
</dbReference>
<dbReference type="Gene3D" id="2.170.260.10">
    <property type="entry name" value="paz domain"/>
    <property type="match status" value="1"/>
</dbReference>
<sequence length="1134" mass="128096">MGYDDYIEKKVEVVSNPCDEVGFIHPSQFVMLNEEAGGPLPSSVGTMLQSEDRVLGSRVSKVNPSETVFWCRDHKLGISTQVLLPLYNVAKQTFMAALERYKIHSNLSVKKDESGSDNMSSWYASSLDVLESEVMKHSRALLLLSCDFGTVWNSSRRLRSPPSAVVAPAAQQQRQSLSRRKPSSSSSNSTVISGPTRIVYREALNESSESDLNLPFWQLEGTPTLPAFGCLGKYARGQSLLLNKLETCPFNSIPDFQILEQPPASSLPRTKENNLVPVRRPDKGGTHSIQSPKLLVNHFPVMFNAKTTIIHYYIDIKEEVPSKNRSAKIQKSHLRMIKDKLFSDDPSQFPLSSTAYDGDKNIFSAVELPTEKFKVKFSDGEGMKCVSYIVTIKEVKKLRFGKLKDYLSGEIMSIPRDILQGMDLVTKENPSRERIPVGRSFYPTTSNKDDDLDGGVTASKGFQHSLKPTSQGLALCLDYSVLAFHKRLPVIDFLKEHVWGFKQVNDMRRLRRDVINALTGLKVRVTHRVTNQKYIIVGLTDQNTRNISFDVEDREEKAPPKRVSLVEYFREKYNKEIKHKDIPCLDLGKNNRINYVPMEFCILVEGQRFPREHLSRDGTILLKNMSLVPPKDRMNTICEMVQADDGPCGGNIAQNFGIQVNKNMTKVEGRVIGPPQLKFGASNGKVNVVRVDKEKCQWNLVGKSVVDGKPVKRWALLDFSSSDRFKLDHGKFVLNLTNRCQKLGIHIEHPLVYRPTDMRQLSDITRLRSLLESVISEANGRCQGRLQIIVCVMTRIDPGYKYLKWLSETQIGIITQCCLFNHANNANDRYFANLALKINAKLGGSNVELIEPLPRFEGEGHVMFVGADVNHPGARNSTCPSIAAVVATVNWPAANRYAARVCPQYHRSEKILNFGTMCLELIQAYARINKVKPQRIVVFRDGVSEGQFDMVLNEELFDLKKAIYEEHYRPTITLVVAQKRHQTRLFPEKMKDGGSTGNVPPGTVVDKKITHPFEFDFYLCSHYGSLGTSKPTHYYVLWDEHNFTSDQLQKLIYDLCFTFARCTKPVSLVPPVYYADLVAYRGRMFQEVMMEVSPVSVSSSSSSSATSTSSLSVSSFDDKFYKLHRDLENIMFFV</sequence>
<dbReference type="SMART" id="SM00950">
    <property type="entry name" value="Piwi"/>
    <property type="match status" value="1"/>
</dbReference>
<keyword evidence="2" id="KW-0678">Repressor</keyword>
<evidence type="ECO:0000256" key="1">
    <source>
        <dbReference type="ARBA" id="ARBA00008201"/>
    </source>
</evidence>
<dbReference type="SMART" id="SM01163">
    <property type="entry name" value="DUF1785"/>
    <property type="match status" value="1"/>
</dbReference>
<dbReference type="InterPro" id="IPR032474">
    <property type="entry name" value="Argonaute_N"/>
</dbReference>
<dbReference type="InterPro" id="IPR032472">
    <property type="entry name" value="ArgoL2"/>
</dbReference>
<dbReference type="GO" id="GO:0051607">
    <property type="term" value="P:defense response to virus"/>
    <property type="evidence" value="ECO:0007669"/>
    <property type="project" value="UniProtKB-ARBA"/>
</dbReference>
<protein>
    <recommendedName>
        <fullName evidence="12">Protein argonaute 2</fullName>
    </recommendedName>
</protein>
<dbReference type="InterPro" id="IPR003165">
    <property type="entry name" value="Piwi"/>
</dbReference>
<feature type="domain" description="Piwi" evidence="9">
    <location>
        <begin position="788"/>
        <end position="1087"/>
    </location>
</feature>
<dbReference type="GO" id="GO:0031047">
    <property type="term" value="P:regulatory ncRNA-mediated gene silencing"/>
    <property type="evidence" value="ECO:0007669"/>
    <property type="project" value="UniProtKB-KW"/>
</dbReference>
<dbReference type="CDD" id="cd04657">
    <property type="entry name" value="Piwi_ago-like"/>
    <property type="match status" value="1"/>
</dbReference>
<dbReference type="SMART" id="SM00949">
    <property type="entry name" value="PAZ"/>
    <property type="match status" value="1"/>
</dbReference>
<evidence type="ECO:0000256" key="7">
    <source>
        <dbReference type="SAM" id="MobiDB-lite"/>
    </source>
</evidence>
<accession>A0A4S4ECZ6</accession>
<feature type="region of interest" description="Disordered" evidence="7">
    <location>
        <begin position="261"/>
        <end position="289"/>
    </location>
</feature>
<keyword evidence="11" id="KW-1185">Reference proteome</keyword>
<dbReference type="Proteomes" id="UP000306102">
    <property type="component" value="Unassembled WGS sequence"/>
</dbReference>
<dbReference type="AlphaFoldDB" id="A0A4S4ECZ6"/>
<dbReference type="Pfam" id="PF02171">
    <property type="entry name" value="Piwi"/>
    <property type="match status" value="1"/>
</dbReference>
<dbReference type="EMBL" id="SDRB02005737">
    <property type="protein sequence ID" value="THG13724.1"/>
    <property type="molecule type" value="Genomic_DNA"/>
</dbReference>
<evidence type="ECO:0000256" key="6">
    <source>
        <dbReference type="ARBA" id="ARBA00023274"/>
    </source>
</evidence>
<dbReference type="PANTHER" id="PTHR22891">
    <property type="entry name" value="EUKARYOTIC TRANSLATION INITIATION FACTOR 2C"/>
    <property type="match status" value="1"/>
</dbReference>
<keyword evidence="3" id="KW-0810">Translation regulation</keyword>
<dbReference type="PROSITE" id="PS50821">
    <property type="entry name" value="PAZ"/>
    <property type="match status" value="1"/>
</dbReference>
<evidence type="ECO:0000313" key="11">
    <source>
        <dbReference type="Proteomes" id="UP000306102"/>
    </source>
</evidence>
<evidence type="ECO:0000259" key="8">
    <source>
        <dbReference type="PROSITE" id="PS50821"/>
    </source>
</evidence>
<proteinExistence type="inferred from homology"/>
<dbReference type="InterPro" id="IPR014811">
    <property type="entry name" value="ArgoL1"/>
</dbReference>
<dbReference type="GO" id="GO:0006417">
    <property type="term" value="P:regulation of translation"/>
    <property type="evidence" value="ECO:0007669"/>
    <property type="project" value="UniProtKB-KW"/>
</dbReference>
<evidence type="ECO:0000256" key="5">
    <source>
        <dbReference type="ARBA" id="ARBA00023158"/>
    </source>
</evidence>
<keyword evidence="4" id="KW-0694">RNA-binding</keyword>
<evidence type="ECO:0000256" key="4">
    <source>
        <dbReference type="ARBA" id="ARBA00022884"/>
    </source>
</evidence>
<feature type="region of interest" description="Disordered" evidence="7">
    <location>
        <begin position="163"/>
        <end position="192"/>
    </location>
</feature>
<dbReference type="GO" id="GO:0003723">
    <property type="term" value="F:RNA binding"/>
    <property type="evidence" value="ECO:0007669"/>
    <property type="project" value="UniProtKB-KW"/>
</dbReference>
<gene>
    <name evidence="10" type="ORF">TEA_013138</name>
</gene>
<evidence type="ECO:0008006" key="12">
    <source>
        <dbReference type="Google" id="ProtNLM"/>
    </source>
</evidence>
<dbReference type="Pfam" id="PF02170">
    <property type="entry name" value="PAZ"/>
    <property type="match status" value="1"/>
</dbReference>
<evidence type="ECO:0000256" key="3">
    <source>
        <dbReference type="ARBA" id="ARBA00022845"/>
    </source>
</evidence>
<dbReference type="SUPFAM" id="SSF53098">
    <property type="entry name" value="Ribonuclease H-like"/>
    <property type="match status" value="1"/>
</dbReference>
<dbReference type="InterPro" id="IPR036085">
    <property type="entry name" value="PAZ_dom_sf"/>
</dbReference>
<dbReference type="InterPro" id="IPR003100">
    <property type="entry name" value="PAZ_dom"/>
</dbReference>
<comment type="similarity">
    <text evidence="1">Belongs to the argonaute family. Ago subfamily.</text>
</comment>
<dbReference type="Pfam" id="PF16488">
    <property type="entry name" value="ArgoL2"/>
    <property type="match status" value="1"/>
</dbReference>
<dbReference type="PROSITE" id="PS50822">
    <property type="entry name" value="PIWI"/>
    <property type="match status" value="1"/>
</dbReference>
<reference evidence="10 11" key="1">
    <citation type="journal article" date="2018" name="Proc. Natl. Acad. Sci. U.S.A.">
        <title>Draft genome sequence of Camellia sinensis var. sinensis provides insights into the evolution of the tea genome and tea quality.</title>
        <authorList>
            <person name="Wei C."/>
            <person name="Yang H."/>
            <person name="Wang S."/>
            <person name="Zhao J."/>
            <person name="Liu C."/>
            <person name="Gao L."/>
            <person name="Xia E."/>
            <person name="Lu Y."/>
            <person name="Tai Y."/>
            <person name="She G."/>
            <person name="Sun J."/>
            <person name="Cao H."/>
            <person name="Tong W."/>
            <person name="Gao Q."/>
            <person name="Li Y."/>
            <person name="Deng W."/>
            <person name="Jiang X."/>
            <person name="Wang W."/>
            <person name="Chen Q."/>
            <person name="Zhang S."/>
            <person name="Li H."/>
            <person name="Wu J."/>
            <person name="Wang P."/>
            <person name="Li P."/>
            <person name="Shi C."/>
            <person name="Zheng F."/>
            <person name="Jian J."/>
            <person name="Huang B."/>
            <person name="Shan D."/>
            <person name="Shi M."/>
            <person name="Fang C."/>
            <person name="Yue Y."/>
            <person name="Li F."/>
            <person name="Li D."/>
            <person name="Wei S."/>
            <person name="Han B."/>
            <person name="Jiang C."/>
            <person name="Yin Y."/>
            <person name="Xia T."/>
            <person name="Zhang Z."/>
            <person name="Bennetzen J.L."/>
            <person name="Zhao S."/>
            <person name="Wan X."/>
        </authorList>
    </citation>
    <scope>NUCLEOTIDE SEQUENCE [LARGE SCALE GENOMIC DNA]</scope>
    <source>
        <strain evidence="11">cv. Shuchazao</strain>
        <tissue evidence="10">Leaf</tissue>
    </source>
</reference>
<evidence type="ECO:0000259" key="9">
    <source>
        <dbReference type="PROSITE" id="PS50822"/>
    </source>
</evidence>
<organism evidence="10 11">
    <name type="scientific">Camellia sinensis var. sinensis</name>
    <name type="common">China tea</name>
    <dbReference type="NCBI Taxonomy" id="542762"/>
    <lineage>
        <taxon>Eukaryota</taxon>
        <taxon>Viridiplantae</taxon>
        <taxon>Streptophyta</taxon>
        <taxon>Embryophyta</taxon>
        <taxon>Tracheophyta</taxon>
        <taxon>Spermatophyta</taxon>
        <taxon>Magnoliopsida</taxon>
        <taxon>eudicotyledons</taxon>
        <taxon>Gunneridae</taxon>
        <taxon>Pentapetalae</taxon>
        <taxon>asterids</taxon>
        <taxon>Ericales</taxon>
        <taxon>Theaceae</taxon>
        <taxon>Camellia</taxon>
    </lineage>
</organism>
<keyword evidence="5" id="KW-0943">RNA-mediated gene silencing</keyword>
<dbReference type="Pfam" id="PF08699">
    <property type="entry name" value="ArgoL1"/>
    <property type="match status" value="1"/>
</dbReference>
<dbReference type="Pfam" id="PF16486">
    <property type="entry name" value="ArgoN"/>
    <property type="match status" value="1"/>
</dbReference>
<dbReference type="InterPro" id="IPR045246">
    <property type="entry name" value="Piwi_ago-like"/>
</dbReference>
<feature type="compositionally biased region" description="Low complexity" evidence="7">
    <location>
        <begin position="163"/>
        <end position="176"/>
    </location>
</feature>
<dbReference type="InterPro" id="IPR036397">
    <property type="entry name" value="RNaseH_sf"/>
</dbReference>